<dbReference type="AlphaFoldDB" id="A0A2R8BU68"/>
<dbReference type="EMBL" id="ONZF01000003">
    <property type="protein sequence ID" value="SPJ23714.1"/>
    <property type="molecule type" value="Genomic_DNA"/>
</dbReference>
<evidence type="ECO:0000313" key="2">
    <source>
        <dbReference type="Proteomes" id="UP000244912"/>
    </source>
</evidence>
<dbReference type="Proteomes" id="UP000244912">
    <property type="component" value="Unassembled WGS sequence"/>
</dbReference>
<accession>A0A2R8BU68</accession>
<dbReference type="PROSITE" id="PS51257">
    <property type="entry name" value="PROKAR_LIPOPROTEIN"/>
    <property type="match status" value="1"/>
</dbReference>
<keyword evidence="2" id="KW-1185">Reference proteome</keyword>
<protein>
    <recommendedName>
        <fullName evidence="3">Lipoprotein</fullName>
    </recommendedName>
</protein>
<evidence type="ECO:0008006" key="3">
    <source>
        <dbReference type="Google" id="ProtNLM"/>
    </source>
</evidence>
<name>A0A2R8BU68_9RHOB</name>
<gene>
    <name evidence="1" type="ORF">PAA8504_01529</name>
</gene>
<organism evidence="1 2">
    <name type="scientific">Palleronia abyssalis</name>
    <dbReference type="NCBI Taxonomy" id="1501240"/>
    <lineage>
        <taxon>Bacteria</taxon>
        <taxon>Pseudomonadati</taxon>
        <taxon>Pseudomonadota</taxon>
        <taxon>Alphaproteobacteria</taxon>
        <taxon>Rhodobacterales</taxon>
        <taxon>Roseobacteraceae</taxon>
        <taxon>Palleronia</taxon>
    </lineage>
</organism>
<proteinExistence type="predicted"/>
<reference evidence="1 2" key="1">
    <citation type="submission" date="2018-03" db="EMBL/GenBank/DDBJ databases">
        <authorList>
            <person name="Keele B.F."/>
        </authorList>
    </citation>
    <scope>NUCLEOTIDE SEQUENCE [LARGE SCALE GENOMIC DNA]</scope>
    <source>
        <strain evidence="1 2">CECT 8504</strain>
    </source>
</reference>
<sequence>MTRFMLAALVALSVAGCGRLNPFGGAGETDEVMRPDTISAEIPDDRPLVPALAGIEVEPDTTGAAIVRATAAIPRPGYWKAALIPLPQTDPGVLRLAFVANPPTDATPLPAPDRVRRITAAYEISPRDLFSIREIVVLSEQNAQTIRR</sequence>
<evidence type="ECO:0000313" key="1">
    <source>
        <dbReference type="EMBL" id="SPJ23714.1"/>
    </source>
</evidence>